<gene>
    <name evidence="1" type="ORF">HYW89_03100</name>
</gene>
<dbReference type="EMBL" id="CP066690">
    <property type="protein sequence ID" value="QQG44968.1"/>
    <property type="molecule type" value="Genomic_DNA"/>
</dbReference>
<reference evidence="1 2" key="1">
    <citation type="submission" date="2020-07" db="EMBL/GenBank/DDBJ databases">
        <title>Huge and variable diversity of episymbiotic CPR bacteria and DPANN archaea in groundwater ecosystems.</title>
        <authorList>
            <person name="He C.Y."/>
            <person name="Keren R."/>
            <person name="Whittaker M."/>
            <person name="Farag I.F."/>
            <person name="Doudna J."/>
            <person name="Cate J.H.D."/>
            <person name="Banfield J.F."/>
        </authorList>
    </citation>
    <scope>NUCLEOTIDE SEQUENCE [LARGE SCALE GENOMIC DNA]</scope>
    <source>
        <strain evidence="1">NC_groundwater_541_Ag_S-0.1um_46_50</strain>
    </source>
</reference>
<proteinExistence type="predicted"/>
<sequence length="209" mass="24695">MSDPNRKEWRALWWRIKAQGDPEPPYEQLVGLYSQPHRCYHTLAHIEHCLKEFDAVWHFARSPNAVEMALWYHDAIYVAKAKDNEEKSAELAARVLRSALVPDTFVQEVVRLILKTKHDAPPADFDAQLVVDIDLSSLGLPEDVFEKHGEEIRREYWWVPDALFAEVRSQIFKSFFSRPTIYLTNFFQEKYEKQARRNLIRVLTKPREQ</sequence>
<accession>A0A7T5RIY8</accession>
<dbReference type="SUPFAM" id="SSF109604">
    <property type="entry name" value="HD-domain/PDEase-like"/>
    <property type="match status" value="1"/>
</dbReference>
<dbReference type="PANTHER" id="PTHR21174">
    <property type="match status" value="1"/>
</dbReference>
<name>A0A7T5RIY8_9BACT</name>
<dbReference type="AlphaFoldDB" id="A0A7T5RIY8"/>
<dbReference type="PANTHER" id="PTHR21174:SF0">
    <property type="entry name" value="HD PHOSPHOHYDROLASE FAMILY PROTEIN-RELATED"/>
    <property type="match status" value="1"/>
</dbReference>
<evidence type="ECO:0000313" key="2">
    <source>
        <dbReference type="Proteomes" id="UP000595618"/>
    </source>
</evidence>
<dbReference type="Gene3D" id="1.10.3210.10">
    <property type="entry name" value="Hypothetical protein af1432"/>
    <property type="match status" value="1"/>
</dbReference>
<dbReference type="PIRSF" id="PIRSF035170">
    <property type="entry name" value="HD_phosphohydro"/>
    <property type="match status" value="1"/>
</dbReference>
<dbReference type="Proteomes" id="UP000595618">
    <property type="component" value="Chromosome"/>
</dbReference>
<organism evidence="1 2">
    <name type="scientific">Candidatus Sungiibacteriota bacterium</name>
    <dbReference type="NCBI Taxonomy" id="2750080"/>
    <lineage>
        <taxon>Bacteria</taxon>
        <taxon>Candidatus Sungiibacteriota</taxon>
    </lineage>
</organism>
<evidence type="ECO:0000313" key="1">
    <source>
        <dbReference type="EMBL" id="QQG44968.1"/>
    </source>
</evidence>
<dbReference type="InterPro" id="IPR009218">
    <property type="entry name" value="HD_phosphohydro"/>
</dbReference>
<protein>
    <submittedName>
        <fullName evidence="1">N-methyl-D-aspartate receptor NMDAR2C subunit</fullName>
    </submittedName>
</protein>
<keyword evidence="1" id="KW-0675">Receptor</keyword>